<dbReference type="PANTHER" id="PTHR12468:SF2">
    <property type="entry name" value="GPI MANNOSYLTRANSFERASE 2"/>
    <property type="match status" value="1"/>
</dbReference>
<dbReference type="EMBL" id="JBJQOH010000002">
    <property type="protein sequence ID" value="KAL3698442.1"/>
    <property type="molecule type" value="Genomic_DNA"/>
</dbReference>
<dbReference type="PANTHER" id="PTHR12468">
    <property type="entry name" value="GPI MANNOSYLTRANSFERASE 2"/>
    <property type="match status" value="1"/>
</dbReference>
<name>A0ABD3I809_9MARC</name>
<comment type="subcellular location">
    <subcellularLocation>
        <location evidence="1 11">Endoplasmic reticulum membrane</location>
        <topology evidence="1 11">Multi-pass membrane protein</topology>
    </subcellularLocation>
</comment>
<reference evidence="13 14" key="1">
    <citation type="submission" date="2024-09" db="EMBL/GenBank/DDBJ databases">
        <title>Chromosome-scale assembly of Riccia sorocarpa.</title>
        <authorList>
            <person name="Paukszto L."/>
        </authorList>
    </citation>
    <scope>NUCLEOTIDE SEQUENCE [LARGE SCALE GENOMIC DNA]</scope>
    <source>
        <strain evidence="13">LP-2024</strain>
        <tissue evidence="13">Aerial parts of the thallus</tissue>
    </source>
</reference>
<evidence type="ECO:0000256" key="4">
    <source>
        <dbReference type="ARBA" id="ARBA00022502"/>
    </source>
</evidence>
<keyword evidence="8 11" id="KW-0256">Endoplasmic reticulum</keyword>
<feature type="transmembrane region" description="Helical" evidence="11">
    <location>
        <begin position="187"/>
        <end position="206"/>
    </location>
</feature>
<evidence type="ECO:0000256" key="2">
    <source>
        <dbReference type="ARBA" id="ARBA00004687"/>
    </source>
</evidence>
<comment type="function">
    <text evidence="11">Mannosyltransferase involved in glycosylphosphatidylinositol-anchor biosynthesis.</text>
</comment>
<evidence type="ECO:0000256" key="9">
    <source>
        <dbReference type="ARBA" id="ARBA00022989"/>
    </source>
</evidence>
<evidence type="ECO:0000256" key="6">
    <source>
        <dbReference type="ARBA" id="ARBA00022679"/>
    </source>
</evidence>
<comment type="similarity">
    <text evidence="3 11">Belongs to the PIGV family.</text>
</comment>
<feature type="transmembrane region" description="Helical" evidence="11">
    <location>
        <begin position="332"/>
        <end position="350"/>
    </location>
</feature>
<dbReference type="GO" id="GO:0005789">
    <property type="term" value="C:endoplasmic reticulum membrane"/>
    <property type="evidence" value="ECO:0007669"/>
    <property type="project" value="UniProtKB-SubCell"/>
</dbReference>
<evidence type="ECO:0000256" key="1">
    <source>
        <dbReference type="ARBA" id="ARBA00004477"/>
    </source>
</evidence>
<evidence type="ECO:0000256" key="7">
    <source>
        <dbReference type="ARBA" id="ARBA00022692"/>
    </source>
</evidence>
<protein>
    <recommendedName>
        <fullName evidence="11">GPI mannosyltransferase 2</fullName>
        <ecNumber evidence="11">2.4.1.-</ecNumber>
    </recommendedName>
</protein>
<feature type="region of interest" description="Disordered" evidence="12">
    <location>
        <begin position="516"/>
        <end position="536"/>
    </location>
</feature>
<keyword evidence="7 11" id="KW-0812">Transmembrane</keyword>
<keyword evidence="10 11" id="KW-0472">Membrane</keyword>
<feature type="transmembrane region" description="Helical" evidence="11">
    <location>
        <begin position="138"/>
        <end position="158"/>
    </location>
</feature>
<proteinExistence type="inferred from homology"/>
<keyword evidence="4 11" id="KW-0337">GPI-anchor biosynthesis</keyword>
<comment type="pathway">
    <text evidence="2 11">Glycolipid biosynthesis; glycosylphosphatidylinositol-anchor biosynthesis.</text>
</comment>
<evidence type="ECO:0000256" key="3">
    <source>
        <dbReference type="ARBA" id="ARBA00008698"/>
    </source>
</evidence>
<evidence type="ECO:0000256" key="11">
    <source>
        <dbReference type="RuleBase" id="RU363112"/>
    </source>
</evidence>
<feature type="compositionally biased region" description="Basic and acidic residues" evidence="12">
    <location>
        <begin position="523"/>
        <end position="533"/>
    </location>
</feature>
<organism evidence="13 14">
    <name type="scientific">Riccia sorocarpa</name>
    <dbReference type="NCBI Taxonomy" id="122646"/>
    <lineage>
        <taxon>Eukaryota</taxon>
        <taxon>Viridiplantae</taxon>
        <taxon>Streptophyta</taxon>
        <taxon>Embryophyta</taxon>
        <taxon>Marchantiophyta</taxon>
        <taxon>Marchantiopsida</taxon>
        <taxon>Marchantiidae</taxon>
        <taxon>Marchantiales</taxon>
        <taxon>Ricciaceae</taxon>
        <taxon>Riccia</taxon>
    </lineage>
</organism>
<comment type="caution">
    <text evidence="13">The sequence shown here is derived from an EMBL/GenBank/DDBJ whole genome shotgun (WGS) entry which is preliminary data.</text>
</comment>
<dbReference type="GO" id="GO:0006506">
    <property type="term" value="P:GPI anchor biosynthetic process"/>
    <property type="evidence" value="ECO:0007669"/>
    <property type="project" value="UniProtKB-KW"/>
</dbReference>
<dbReference type="GO" id="GO:0016757">
    <property type="term" value="F:glycosyltransferase activity"/>
    <property type="evidence" value="ECO:0007669"/>
    <property type="project" value="UniProtKB-KW"/>
</dbReference>
<dbReference type="EC" id="2.4.1.-" evidence="11"/>
<keyword evidence="5 11" id="KW-0328">Glycosyltransferase</keyword>
<evidence type="ECO:0000256" key="8">
    <source>
        <dbReference type="ARBA" id="ARBA00022824"/>
    </source>
</evidence>
<evidence type="ECO:0000256" key="10">
    <source>
        <dbReference type="ARBA" id="ARBA00023136"/>
    </source>
</evidence>
<evidence type="ECO:0000313" key="13">
    <source>
        <dbReference type="EMBL" id="KAL3698442.1"/>
    </source>
</evidence>
<keyword evidence="14" id="KW-1185">Reference proteome</keyword>
<accession>A0ABD3I809</accession>
<dbReference type="InterPro" id="IPR007315">
    <property type="entry name" value="PIG-V/Gpi18"/>
</dbReference>
<evidence type="ECO:0000313" key="14">
    <source>
        <dbReference type="Proteomes" id="UP001633002"/>
    </source>
</evidence>
<feature type="transmembrane region" description="Helical" evidence="11">
    <location>
        <begin position="406"/>
        <end position="429"/>
    </location>
</feature>
<dbReference type="AlphaFoldDB" id="A0ABD3I809"/>
<sequence>MAIGGILKSKYRRTVITVAVQSRLLVTALFVLWRVLASPYDTSAELNQPCLSQKIPDWTYQEDEGVRANRSSLGLLGQAIEKTIVWDGVYYVKIAECGYEYEHYHAFLPIFPLAMRFVTRTFLSKLVPSLGLRATLALSGYLINNLAFVFSAFCLFMLTEALLEDGLLALTAAALFCFNPASTFYSAIYSESLFALLSFTGILCFLKGRKWWAVILFGLSSGVRSNGVLHAGLFLYQAMHKVFNQTIYRRRFSQVVPTILTAVLQSFAVATPFVGFQFYGWLQMCYIPRVKLISPARPWCSASVPYLYGFVQSHYWNVGFLRYFQLKQLPNFLLASPMLVLSICSIIAYGRQQPRLLFSLGLVVAGSSSPAQAKVALLSDGEEVRAKIARKGKTGDGSLEAPRKGFFSPAAVCFLIQLGFMTAVAMFVMHVQVATRFLSVSPPVYWYGAHTMISSKVRGRIGKLIWSSFLAYVKNPYQLLNALEKRIYNALWRERERGRNGVSDYGVLKATLRPAAGSGTVERGSEHPRKGGHEGSTLKVLKFLS</sequence>
<feature type="transmembrane region" description="Helical" evidence="11">
    <location>
        <begin position="213"/>
        <end position="239"/>
    </location>
</feature>
<evidence type="ECO:0000256" key="12">
    <source>
        <dbReference type="SAM" id="MobiDB-lite"/>
    </source>
</evidence>
<feature type="transmembrane region" description="Helical" evidence="11">
    <location>
        <begin position="259"/>
        <end position="282"/>
    </location>
</feature>
<dbReference type="Pfam" id="PF04188">
    <property type="entry name" value="Mannosyl_trans2"/>
    <property type="match status" value="1"/>
</dbReference>
<keyword evidence="9 11" id="KW-1133">Transmembrane helix</keyword>
<evidence type="ECO:0000256" key="5">
    <source>
        <dbReference type="ARBA" id="ARBA00022676"/>
    </source>
</evidence>
<keyword evidence="6 11" id="KW-0808">Transferase</keyword>
<dbReference type="Proteomes" id="UP001633002">
    <property type="component" value="Unassembled WGS sequence"/>
</dbReference>
<comment type="caution">
    <text evidence="11">Lacks conserved residue(s) required for the propagation of feature annotation.</text>
</comment>
<gene>
    <name evidence="13" type="ORF">R1sor_012518</name>
</gene>